<reference evidence="1 3" key="1">
    <citation type="submission" date="2023-10" db="EMBL/GenBank/DDBJ databases">
        <title>Culture-based analysis of two novel bacteria associated with mangrove crab gills.</title>
        <authorList>
            <person name="Yang X."/>
            <person name="Garuglieri E."/>
            <person name="Van Goethem M.W."/>
            <person name="Fusi M."/>
            <person name="Marasco R."/>
            <person name="Daffonchio D.G."/>
        </authorList>
    </citation>
    <scope>NUCLEOTIDE SEQUENCE [LARGE SCALE GENOMIC DNA]</scope>
    <source>
        <strain evidence="2">UG2-1</strain>
        <strain evidence="1">UG2-2</strain>
        <strain evidence="3">UG2_2</strain>
    </source>
</reference>
<evidence type="ECO:0008006" key="4">
    <source>
        <dbReference type="Google" id="ProtNLM"/>
    </source>
</evidence>
<dbReference type="KEGG" id="mcaa:R3L15_09920"/>
<organism evidence="1 3">
    <name type="scientific">Mangrovimonas cancribranchiae</name>
    <dbReference type="NCBI Taxonomy" id="3080055"/>
    <lineage>
        <taxon>Bacteria</taxon>
        <taxon>Pseudomonadati</taxon>
        <taxon>Bacteroidota</taxon>
        <taxon>Flavobacteriia</taxon>
        <taxon>Flavobacteriales</taxon>
        <taxon>Flavobacteriaceae</taxon>
        <taxon>Mangrovimonas</taxon>
    </lineage>
</organism>
<gene>
    <name evidence="2" type="ORF">R3L15_09920</name>
    <name evidence="1" type="ORF">R3L16_11665</name>
</gene>
<evidence type="ECO:0000313" key="2">
    <source>
        <dbReference type="EMBL" id="WXA12440.1"/>
    </source>
</evidence>
<name>A0AAU6NXK3_9FLAO</name>
<dbReference type="PROSITE" id="PS51257">
    <property type="entry name" value="PROKAR_LIPOPROTEIN"/>
    <property type="match status" value="1"/>
</dbReference>
<dbReference type="AlphaFoldDB" id="A0AAU6NXK3"/>
<dbReference type="EMBL" id="CP136925">
    <property type="protein sequence ID" value="WXA12440.1"/>
    <property type="molecule type" value="Genomic_DNA"/>
</dbReference>
<dbReference type="RefSeq" id="WP_338731445.1">
    <property type="nucleotide sequence ID" value="NZ_CP136924.1"/>
</dbReference>
<accession>A0AAU6NXK3</accession>
<sequence length="183" mass="21226">MKHTLIFFLLITSLSCAQQKDTKTDKEIALELCDEFSKQYSKNNSYQSNRMIYIKTVQIKLVNYDSEKEENISRKLHELCPSFLEYSTVASKLKAESKGRPDAFKLWDIYIKSQNDIPWTESEKKQFLDICNYALSKRPNSEKLCECTIDKISERLSAEYFLGLSTNEQGYLGGQVGYVYCSE</sequence>
<evidence type="ECO:0000313" key="3">
    <source>
        <dbReference type="Proteomes" id="UP001368318"/>
    </source>
</evidence>
<keyword evidence="3" id="KW-1185">Reference proteome</keyword>
<protein>
    <recommendedName>
        <fullName evidence="4">Lysozyme inhibitor LprI N-terminal domain-containing protein</fullName>
    </recommendedName>
</protein>
<proteinExistence type="predicted"/>
<dbReference type="EMBL" id="CP136924">
    <property type="protein sequence ID" value="WXA02398.1"/>
    <property type="molecule type" value="Genomic_DNA"/>
</dbReference>
<dbReference type="Proteomes" id="UP001368318">
    <property type="component" value="Chromosome"/>
</dbReference>
<evidence type="ECO:0000313" key="1">
    <source>
        <dbReference type="EMBL" id="WXA02398.1"/>
    </source>
</evidence>